<dbReference type="Proteomes" id="UP000828390">
    <property type="component" value="Unassembled WGS sequence"/>
</dbReference>
<dbReference type="AlphaFoldDB" id="A0A9D4L1C4"/>
<protein>
    <submittedName>
        <fullName evidence="1">Uncharacterized protein</fullName>
    </submittedName>
</protein>
<comment type="caution">
    <text evidence="1">The sequence shown here is derived from an EMBL/GenBank/DDBJ whole genome shotgun (WGS) entry which is preliminary data.</text>
</comment>
<gene>
    <name evidence="1" type="ORF">DPMN_091961</name>
</gene>
<evidence type="ECO:0000313" key="2">
    <source>
        <dbReference type="Proteomes" id="UP000828390"/>
    </source>
</evidence>
<reference evidence="1" key="2">
    <citation type="submission" date="2020-11" db="EMBL/GenBank/DDBJ databases">
        <authorList>
            <person name="McCartney M.A."/>
            <person name="Auch B."/>
            <person name="Kono T."/>
            <person name="Mallez S."/>
            <person name="Becker A."/>
            <person name="Gohl D.M."/>
            <person name="Silverstein K.A.T."/>
            <person name="Koren S."/>
            <person name="Bechman K.B."/>
            <person name="Herman A."/>
            <person name="Abrahante J.E."/>
            <person name="Garbe J."/>
        </authorList>
    </citation>
    <scope>NUCLEOTIDE SEQUENCE</scope>
    <source>
        <strain evidence="1">Duluth1</strain>
        <tissue evidence="1">Whole animal</tissue>
    </source>
</reference>
<dbReference type="EMBL" id="JAIWYP010000003">
    <property type="protein sequence ID" value="KAH3849558.1"/>
    <property type="molecule type" value="Genomic_DNA"/>
</dbReference>
<reference evidence="1" key="1">
    <citation type="journal article" date="2019" name="bioRxiv">
        <title>The Genome of the Zebra Mussel, Dreissena polymorpha: A Resource for Invasive Species Research.</title>
        <authorList>
            <person name="McCartney M.A."/>
            <person name="Auch B."/>
            <person name="Kono T."/>
            <person name="Mallez S."/>
            <person name="Zhang Y."/>
            <person name="Obille A."/>
            <person name="Becker A."/>
            <person name="Abrahante J.E."/>
            <person name="Garbe J."/>
            <person name="Badalamenti J.P."/>
            <person name="Herman A."/>
            <person name="Mangelson H."/>
            <person name="Liachko I."/>
            <person name="Sullivan S."/>
            <person name="Sone E.D."/>
            <person name="Koren S."/>
            <person name="Silverstein K.A.T."/>
            <person name="Beckman K.B."/>
            <person name="Gohl D.M."/>
        </authorList>
    </citation>
    <scope>NUCLEOTIDE SEQUENCE</scope>
    <source>
        <strain evidence="1">Duluth1</strain>
        <tissue evidence="1">Whole animal</tissue>
    </source>
</reference>
<organism evidence="1 2">
    <name type="scientific">Dreissena polymorpha</name>
    <name type="common">Zebra mussel</name>
    <name type="synonym">Mytilus polymorpha</name>
    <dbReference type="NCBI Taxonomy" id="45954"/>
    <lineage>
        <taxon>Eukaryota</taxon>
        <taxon>Metazoa</taxon>
        <taxon>Spiralia</taxon>
        <taxon>Lophotrochozoa</taxon>
        <taxon>Mollusca</taxon>
        <taxon>Bivalvia</taxon>
        <taxon>Autobranchia</taxon>
        <taxon>Heteroconchia</taxon>
        <taxon>Euheterodonta</taxon>
        <taxon>Imparidentia</taxon>
        <taxon>Neoheterodontei</taxon>
        <taxon>Myida</taxon>
        <taxon>Dreissenoidea</taxon>
        <taxon>Dreissenidae</taxon>
        <taxon>Dreissena</taxon>
    </lineage>
</organism>
<sequence length="65" mass="7619">MMCLQHTLTLPERSEAYLLYKVCSWLLRRQQDGSSVHKTIRLQGNDLQILTPTENALEFDQNRIT</sequence>
<name>A0A9D4L1C4_DREPO</name>
<accession>A0A9D4L1C4</accession>
<evidence type="ECO:0000313" key="1">
    <source>
        <dbReference type="EMBL" id="KAH3849558.1"/>
    </source>
</evidence>
<keyword evidence="2" id="KW-1185">Reference proteome</keyword>
<proteinExistence type="predicted"/>